<dbReference type="EMBL" id="CAFBOZ010000412">
    <property type="protein sequence ID" value="CAB5028081.1"/>
    <property type="molecule type" value="Genomic_DNA"/>
</dbReference>
<dbReference type="InterPro" id="IPR020458">
    <property type="entry name" value="Znf_DskA_TraR_CS"/>
</dbReference>
<dbReference type="PROSITE" id="PS01102">
    <property type="entry name" value="ZF_DKSA_1"/>
    <property type="match status" value="1"/>
</dbReference>
<proteinExistence type="predicted"/>
<protein>
    <submittedName>
        <fullName evidence="6">Unannotated protein</fullName>
    </submittedName>
</protein>
<evidence type="ECO:0000256" key="3">
    <source>
        <dbReference type="ARBA" id="ARBA00022833"/>
    </source>
</evidence>
<evidence type="ECO:0000256" key="1">
    <source>
        <dbReference type="ARBA" id="ARBA00022723"/>
    </source>
</evidence>
<dbReference type="GO" id="GO:0008270">
    <property type="term" value="F:zinc ion binding"/>
    <property type="evidence" value="ECO:0007669"/>
    <property type="project" value="UniProtKB-KW"/>
</dbReference>
<organism evidence="6">
    <name type="scientific">freshwater metagenome</name>
    <dbReference type="NCBI Taxonomy" id="449393"/>
    <lineage>
        <taxon>unclassified sequences</taxon>
        <taxon>metagenomes</taxon>
        <taxon>ecological metagenomes</taxon>
    </lineage>
</organism>
<dbReference type="PROSITE" id="PS51128">
    <property type="entry name" value="ZF_DKSA_2"/>
    <property type="match status" value="1"/>
</dbReference>
<evidence type="ECO:0000313" key="6">
    <source>
        <dbReference type="EMBL" id="CAB5028081.1"/>
    </source>
</evidence>
<feature type="region of interest" description="Disordered" evidence="4">
    <location>
        <begin position="19"/>
        <end position="41"/>
    </location>
</feature>
<feature type="domain" description="Zinc finger DksA/TraR C4-type" evidence="5">
    <location>
        <begin position="67"/>
        <end position="101"/>
    </location>
</feature>
<evidence type="ECO:0000256" key="4">
    <source>
        <dbReference type="SAM" id="MobiDB-lite"/>
    </source>
</evidence>
<dbReference type="AlphaFoldDB" id="A0A6J7RH93"/>
<dbReference type="InterPro" id="IPR037187">
    <property type="entry name" value="DnaK_N"/>
</dbReference>
<dbReference type="SUPFAM" id="SSF57716">
    <property type="entry name" value="Glucocorticoid receptor-like (DNA-binding domain)"/>
    <property type="match status" value="1"/>
</dbReference>
<evidence type="ECO:0000259" key="5">
    <source>
        <dbReference type="Pfam" id="PF01258"/>
    </source>
</evidence>
<name>A0A6J7RH93_9ZZZZ</name>
<dbReference type="Pfam" id="PF01258">
    <property type="entry name" value="zf-dskA_traR"/>
    <property type="match status" value="1"/>
</dbReference>
<dbReference type="Gene3D" id="1.20.120.910">
    <property type="entry name" value="DksA, coiled-coil domain"/>
    <property type="match status" value="1"/>
</dbReference>
<accession>A0A6J7RH93</accession>
<dbReference type="PANTHER" id="PTHR33823">
    <property type="entry name" value="RNA POLYMERASE-BINDING TRANSCRIPTION FACTOR DKSA-RELATED"/>
    <property type="match status" value="1"/>
</dbReference>
<dbReference type="PANTHER" id="PTHR33823:SF2">
    <property type="entry name" value="RNA POLYMERASE-BINDING TRANSCRIPTION FACTOR DKSA"/>
    <property type="match status" value="1"/>
</dbReference>
<keyword evidence="1" id="KW-0479">Metal-binding</keyword>
<reference evidence="6" key="1">
    <citation type="submission" date="2020-05" db="EMBL/GenBank/DDBJ databases">
        <authorList>
            <person name="Chiriac C."/>
            <person name="Salcher M."/>
            <person name="Ghai R."/>
            <person name="Kavagutti S V."/>
        </authorList>
    </citation>
    <scope>NUCLEOTIDE SEQUENCE</scope>
</reference>
<dbReference type="InterPro" id="IPR000962">
    <property type="entry name" value="Znf_DskA_TraR"/>
</dbReference>
<keyword evidence="3" id="KW-0862">Zinc</keyword>
<dbReference type="SUPFAM" id="SSF109635">
    <property type="entry name" value="DnaK suppressor protein DksA, alpha-hairpin domain"/>
    <property type="match status" value="1"/>
</dbReference>
<gene>
    <name evidence="6" type="ORF">UFOPK3992_02137</name>
</gene>
<keyword evidence="2" id="KW-0863">Zinc-finger</keyword>
<evidence type="ECO:0000256" key="2">
    <source>
        <dbReference type="ARBA" id="ARBA00022771"/>
    </source>
</evidence>
<sequence length="103" mass="11281">MARLEGEIVDAEADIADLIRDSGDGAGDDQADAGSKTYEREQEMSIVANDRDLLLQTERALARLDNGTYGTCESCANAIGKLRLQAFPKATLCITCKEREDRR</sequence>